<dbReference type="EMBL" id="JAPDRP010000027">
    <property type="protein sequence ID" value="KAJ9635368.1"/>
    <property type="molecule type" value="Genomic_DNA"/>
</dbReference>
<organism evidence="1 2">
    <name type="scientific">Coniosporium tulheliwenetii</name>
    <dbReference type="NCBI Taxonomy" id="3383036"/>
    <lineage>
        <taxon>Eukaryota</taxon>
        <taxon>Fungi</taxon>
        <taxon>Dikarya</taxon>
        <taxon>Ascomycota</taxon>
        <taxon>Pezizomycotina</taxon>
        <taxon>Dothideomycetes</taxon>
        <taxon>Dothideomycetes incertae sedis</taxon>
        <taxon>Coniosporium</taxon>
    </lineage>
</organism>
<comment type="caution">
    <text evidence="1">The sequence shown here is derived from an EMBL/GenBank/DDBJ whole genome shotgun (WGS) entry which is preliminary data.</text>
</comment>
<accession>A0ACC2YJ86</accession>
<evidence type="ECO:0000313" key="2">
    <source>
        <dbReference type="Proteomes" id="UP001172680"/>
    </source>
</evidence>
<dbReference type="Proteomes" id="UP001172680">
    <property type="component" value="Unassembled WGS sequence"/>
</dbReference>
<evidence type="ECO:0000313" key="1">
    <source>
        <dbReference type="EMBL" id="KAJ9635368.1"/>
    </source>
</evidence>
<protein>
    <submittedName>
        <fullName evidence="1">Uncharacterized protein</fullName>
    </submittedName>
</protein>
<sequence>MAVRPLLTALKTITTTALRAPSHPPISLTRASYSSAGPLLAPAHHQPRPQSHPVQPPPTAAEVVTSIHGEADRNEAAEIEALFRPPPEPLDSTKSAYLGEADSNDFVEAEDAVNPRKQEALDASVSAYLGEADSNNAVESERVINPRVPEPVDPTSSAFLGESGEQDAYDKP</sequence>
<proteinExistence type="predicted"/>
<keyword evidence="2" id="KW-1185">Reference proteome</keyword>
<name>A0ACC2YJ86_9PEZI</name>
<reference evidence="1" key="1">
    <citation type="submission" date="2022-10" db="EMBL/GenBank/DDBJ databases">
        <title>Culturing micro-colonial fungi from biological soil crusts in the Mojave desert and describing Neophaeococcomyces mojavensis, and introducing the new genera and species Taxawa tesnikishii.</title>
        <authorList>
            <person name="Kurbessoian T."/>
            <person name="Stajich J.E."/>
        </authorList>
    </citation>
    <scope>NUCLEOTIDE SEQUENCE</scope>
    <source>
        <strain evidence="1">JES_115</strain>
    </source>
</reference>
<gene>
    <name evidence="1" type="ORF">H2199_008371</name>
</gene>